<reference evidence="2 3" key="1">
    <citation type="submission" date="2015-08" db="EMBL/GenBank/DDBJ databases">
        <authorList>
            <person name="Babu N.S."/>
            <person name="Beckwith C.J."/>
            <person name="Beseler K.G."/>
            <person name="Brison A."/>
            <person name="Carone J.V."/>
            <person name="Caskin T.P."/>
            <person name="Diamond M."/>
            <person name="Durham M.E."/>
            <person name="Foxe J.M."/>
            <person name="Go M."/>
            <person name="Henderson B.A."/>
            <person name="Jones I.B."/>
            <person name="McGettigan J.A."/>
            <person name="Micheletti S.J."/>
            <person name="Nasrallah M.E."/>
            <person name="Ortiz D."/>
            <person name="Piller C.R."/>
            <person name="Privatt S.R."/>
            <person name="Schneider S.L."/>
            <person name="Sharp S."/>
            <person name="Smith T.C."/>
            <person name="Stanton J.D."/>
            <person name="Ullery H.E."/>
            <person name="Wilson R.J."/>
            <person name="Serrano M.G."/>
            <person name="Buck G."/>
            <person name="Lee V."/>
            <person name="Wang Y."/>
            <person name="Carvalho R."/>
            <person name="Voegtly L."/>
            <person name="Shi R."/>
            <person name="Duckworth R."/>
            <person name="Johnson A."/>
            <person name="Loviza R."/>
            <person name="Walstead R."/>
            <person name="Shah Z."/>
            <person name="Kiflezghi M."/>
            <person name="Wade K."/>
            <person name="Ball S.L."/>
            <person name="Bradley K.W."/>
            <person name="Asai D.J."/>
            <person name="Bowman C.A."/>
            <person name="Russell D.A."/>
            <person name="Pope W.H."/>
            <person name="Jacobs-Sera D."/>
            <person name="Hendrix R.W."/>
            <person name="Hatfull G.F."/>
        </authorList>
    </citation>
    <scope>NUCLEOTIDE SEQUENCE [LARGE SCALE GENOMIC DNA]</scope>
    <source>
        <strain evidence="2 3">DSM 27648</strain>
    </source>
</reference>
<name>A0A0K1PP74_9BACT</name>
<dbReference type="STRING" id="1391654.AKJ09_01865"/>
<protein>
    <submittedName>
        <fullName evidence="2">Uncharacterized protein</fullName>
    </submittedName>
</protein>
<dbReference type="AlphaFoldDB" id="A0A0K1PP74"/>
<keyword evidence="3" id="KW-1185">Reference proteome</keyword>
<organism evidence="2 3">
    <name type="scientific">Labilithrix luteola</name>
    <dbReference type="NCBI Taxonomy" id="1391654"/>
    <lineage>
        <taxon>Bacteria</taxon>
        <taxon>Pseudomonadati</taxon>
        <taxon>Myxococcota</taxon>
        <taxon>Polyangia</taxon>
        <taxon>Polyangiales</taxon>
        <taxon>Labilitrichaceae</taxon>
        <taxon>Labilithrix</taxon>
    </lineage>
</organism>
<dbReference type="KEGG" id="llu:AKJ09_01865"/>
<dbReference type="Proteomes" id="UP000064967">
    <property type="component" value="Chromosome"/>
</dbReference>
<feature type="compositionally biased region" description="Basic and acidic residues" evidence="1">
    <location>
        <begin position="20"/>
        <end position="38"/>
    </location>
</feature>
<evidence type="ECO:0000313" key="2">
    <source>
        <dbReference type="EMBL" id="AKU95201.1"/>
    </source>
</evidence>
<gene>
    <name evidence="2" type="ORF">AKJ09_01865</name>
</gene>
<sequence length="38" mass="4204">MNVGPCKWSPQSTDGLPHALDTKQSRACDDNRRSSRST</sequence>
<evidence type="ECO:0000256" key="1">
    <source>
        <dbReference type="SAM" id="MobiDB-lite"/>
    </source>
</evidence>
<proteinExistence type="predicted"/>
<accession>A0A0K1PP74</accession>
<dbReference type="EMBL" id="CP012333">
    <property type="protein sequence ID" value="AKU95201.1"/>
    <property type="molecule type" value="Genomic_DNA"/>
</dbReference>
<evidence type="ECO:0000313" key="3">
    <source>
        <dbReference type="Proteomes" id="UP000064967"/>
    </source>
</evidence>
<feature type="region of interest" description="Disordered" evidence="1">
    <location>
        <begin position="1"/>
        <end position="38"/>
    </location>
</feature>